<feature type="region of interest" description="Disordered" evidence="1">
    <location>
        <begin position="280"/>
        <end position="308"/>
    </location>
</feature>
<dbReference type="AlphaFoldDB" id="A0AA41PUY9"/>
<accession>A0AA41PUY9</accession>
<protein>
    <submittedName>
        <fullName evidence="3">Thioesterase family protein</fullName>
    </submittedName>
</protein>
<evidence type="ECO:0000256" key="1">
    <source>
        <dbReference type="SAM" id="MobiDB-lite"/>
    </source>
</evidence>
<sequence length="308" mass="31712">MTGTSNEDVTADSKVATPLGDLLIRADAGGRLSADLSDHHCINGRGFGGWTAALAALAAARSAGGKQLSSCHVVFSGAAVPGELEFSVLPLVEGRTAAAYQVTMHQSGKPVLGAQCWFADPSMLAPAGPASDRLAGVPPVAECPRLGWIDASFPFLGGFAEWAIEYPLSADEFDGSFRGGGDTMSVWIAPAQDQWTAPGGSGPADGPTDGLAERLTDLMILDTHLMDAALRGTPGASMLSLDLAATWYAAPRRPGLTYFAAEGRAHGLLAATSATLIEPDGTLRASGTSNCRVYPRPDPASDRPHGPA</sequence>
<dbReference type="InterPro" id="IPR042171">
    <property type="entry name" value="Acyl-CoA_hotdog"/>
</dbReference>
<gene>
    <name evidence="3" type="ORF">LZ495_00980</name>
</gene>
<name>A0AA41PUY9_9ACTN</name>
<dbReference type="EMBL" id="JAKFHA010000001">
    <property type="protein sequence ID" value="MCF2525800.1"/>
    <property type="molecule type" value="Genomic_DNA"/>
</dbReference>
<feature type="domain" description="Acyl-CoA thioesterase-like N-terminal HotDog" evidence="2">
    <location>
        <begin position="39"/>
        <end position="119"/>
    </location>
</feature>
<dbReference type="InterPro" id="IPR029069">
    <property type="entry name" value="HotDog_dom_sf"/>
</dbReference>
<organism evidence="3 4">
    <name type="scientific">Yinghuangia soli</name>
    <dbReference type="NCBI Taxonomy" id="2908204"/>
    <lineage>
        <taxon>Bacteria</taxon>
        <taxon>Bacillati</taxon>
        <taxon>Actinomycetota</taxon>
        <taxon>Actinomycetes</taxon>
        <taxon>Kitasatosporales</taxon>
        <taxon>Streptomycetaceae</taxon>
        <taxon>Yinghuangia</taxon>
    </lineage>
</organism>
<dbReference type="SUPFAM" id="SSF54637">
    <property type="entry name" value="Thioesterase/thiol ester dehydrase-isomerase"/>
    <property type="match status" value="1"/>
</dbReference>
<keyword evidence="4" id="KW-1185">Reference proteome</keyword>
<dbReference type="InterPro" id="IPR049449">
    <property type="entry name" value="TesB_ACOT8-like_N"/>
</dbReference>
<reference evidence="3" key="1">
    <citation type="submission" date="2022-01" db="EMBL/GenBank/DDBJ databases">
        <title>Genome-Based Taxonomic Classification of the Phylum Actinobacteria.</title>
        <authorList>
            <person name="Gao Y."/>
        </authorList>
    </citation>
    <scope>NUCLEOTIDE SEQUENCE</scope>
    <source>
        <strain evidence="3">KLBMP 8922</strain>
    </source>
</reference>
<evidence type="ECO:0000259" key="2">
    <source>
        <dbReference type="Pfam" id="PF13622"/>
    </source>
</evidence>
<dbReference type="Proteomes" id="UP001165378">
    <property type="component" value="Unassembled WGS sequence"/>
</dbReference>
<evidence type="ECO:0000313" key="4">
    <source>
        <dbReference type="Proteomes" id="UP001165378"/>
    </source>
</evidence>
<dbReference type="Pfam" id="PF13622">
    <property type="entry name" value="4HBT_3"/>
    <property type="match status" value="1"/>
</dbReference>
<dbReference type="RefSeq" id="WP_235049826.1">
    <property type="nucleotide sequence ID" value="NZ_JAKFHA010000001.1"/>
</dbReference>
<proteinExistence type="predicted"/>
<dbReference type="Gene3D" id="2.40.160.210">
    <property type="entry name" value="Acyl-CoA thioesterase, double hotdog domain"/>
    <property type="match status" value="1"/>
</dbReference>
<evidence type="ECO:0000313" key="3">
    <source>
        <dbReference type="EMBL" id="MCF2525800.1"/>
    </source>
</evidence>
<feature type="compositionally biased region" description="Basic and acidic residues" evidence="1">
    <location>
        <begin position="299"/>
        <end position="308"/>
    </location>
</feature>
<comment type="caution">
    <text evidence="3">The sequence shown here is derived from an EMBL/GenBank/DDBJ whole genome shotgun (WGS) entry which is preliminary data.</text>
</comment>